<evidence type="ECO:0000256" key="1">
    <source>
        <dbReference type="SAM" id="SignalP"/>
    </source>
</evidence>
<organism evidence="2 3">
    <name type="scientific">Castanea mollissima</name>
    <name type="common">Chinese chestnut</name>
    <dbReference type="NCBI Taxonomy" id="60419"/>
    <lineage>
        <taxon>Eukaryota</taxon>
        <taxon>Viridiplantae</taxon>
        <taxon>Streptophyta</taxon>
        <taxon>Embryophyta</taxon>
        <taxon>Tracheophyta</taxon>
        <taxon>Spermatophyta</taxon>
        <taxon>Magnoliopsida</taxon>
        <taxon>eudicotyledons</taxon>
        <taxon>Gunneridae</taxon>
        <taxon>Pentapetalae</taxon>
        <taxon>rosids</taxon>
        <taxon>fabids</taxon>
        <taxon>Fagales</taxon>
        <taxon>Fagaceae</taxon>
        <taxon>Castanea</taxon>
    </lineage>
</organism>
<feature type="signal peptide" evidence="1">
    <location>
        <begin position="1"/>
        <end position="23"/>
    </location>
</feature>
<dbReference type="Proteomes" id="UP000737018">
    <property type="component" value="Unassembled WGS sequence"/>
</dbReference>
<evidence type="ECO:0008006" key="4">
    <source>
        <dbReference type="Google" id="ProtNLM"/>
    </source>
</evidence>
<reference evidence="2" key="1">
    <citation type="submission" date="2020-03" db="EMBL/GenBank/DDBJ databases">
        <title>Castanea mollissima Vanexum genome sequencing.</title>
        <authorList>
            <person name="Staton M."/>
        </authorList>
    </citation>
    <scope>NUCLEOTIDE SEQUENCE</scope>
    <source>
        <tissue evidence="2">Leaf</tissue>
    </source>
</reference>
<name>A0A8J4R896_9ROSI</name>
<evidence type="ECO:0000313" key="3">
    <source>
        <dbReference type="Proteomes" id="UP000737018"/>
    </source>
</evidence>
<comment type="caution">
    <text evidence="2">The sequence shown here is derived from an EMBL/GenBank/DDBJ whole genome shotgun (WGS) entry which is preliminary data.</text>
</comment>
<feature type="chain" id="PRO_5035264226" description="Secreted protein" evidence="1">
    <location>
        <begin position="24"/>
        <end position="98"/>
    </location>
</feature>
<protein>
    <recommendedName>
        <fullName evidence="4">Secreted protein</fullName>
    </recommendedName>
</protein>
<sequence>MFLLTQQALDTVYLLIFLKLVFSSQLSTFPAIGNSSQCSWIARIQKKGISYHRKAILYLHFNWEKSLNSLVWATCSGLLAPQQQKDRRSEALICHTNT</sequence>
<evidence type="ECO:0000313" key="2">
    <source>
        <dbReference type="EMBL" id="KAF3959161.1"/>
    </source>
</evidence>
<gene>
    <name evidence="2" type="ORF">CMV_015997</name>
</gene>
<dbReference type="AlphaFoldDB" id="A0A8J4R896"/>
<keyword evidence="1" id="KW-0732">Signal</keyword>
<proteinExistence type="predicted"/>
<accession>A0A8J4R896</accession>
<keyword evidence="3" id="KW-1185">Reference proteome</keyword>
<dbReference type="EMBL" id="JRKL02002388">
    <property type="protein sequence ID" value="KAF3959161.1"/>
    <property type="molecule type" value="Genomic_DNA"/>
</dbReference>